<reference evidence="6 7" key="1">
    <citation type="journal article" date="2017" name="Int. J. Syst. Evol. Microbiol.">
        <title>Bacillus notoginsengisoli sp. nov., a novel bacterium isolated from the rhizosphere of Panax notoginseng.</title>
        <authorList>
            <person name="Zhang M.Y."/>
            <person name="Cheng J."/>
            <person name="Cai Y."/>
            <person name="Zhang T.Y."/>
            <person name="Wu Y.Y."/>
            <person name="Manikprabhu D."/>
            <person name="Li W.J."/>
            <person name="Zhang Y.X."/>
        </authorList>
    </citation>
    <scope>NUCLEOTIDE SEQUENCE [LARGE SCALE GENOMIC DNA]</scope>
    <source>
        <strain evidence="6 7">JCM 30743</strain>
    </source>
</reference>
<feature type="transmembrane region" description="Helical" evidence="5">
    <location>
        <begin position="61"/>
        <end position="78"/>
    </location>
</feature>
<dbReference type="Proteomes" id="UP000284416">
    <property type="component" value="Unassembled WGS sequence"/>
</dbReference>
<comment type="caution">
    <text evidence="6">The sequence shown here is derived from an EMBL/GenBank/DDBJ whole genome shotgun (WGS) entry which is preliminary data.</text>
</comment>
<feature type="transmembrane region" description="Helical" evidence="5">
    <location>
        <begin position="30"/>
        <end position="49"/>
    </location>
</feature>
<dbReference type="RefSeq" id="WP_118920235.1">
    <property type="nucleotide sequence ID" value="NZ_QWEG01000004.1"/>
</dbReference>
<keyword evidence="2 5" id="KW-0812">Transmembrane</keyword>
<protein>
    <submittedName>
        <fullName evidence="6">LrgB family protein</fullName>
    </submittedName>
</protein>
<feature type="transmembrane region" description="Helical" evidence="5">
    <location>
        <begin position="202"/>
        <end position="223"/>
    </location>
</feature>
<dbReference type="PANTHER" id="PTHR30249:SF0">
    <property type="entry name" value="PLASTIDAL GLYCOLATE_GLYCERATE TRANSLOCATOR 1, CHLOROPLASTIC"/>
    <property type="match status" value="1"/>
</dbReference>
<feature type="transmembrane region" description="Helical" evidence="5">
    <location>
        <begin position="6"/>
        <end position="23"/>
    </location>
</feature>
<dbReference type="GO" id="GO:0016020">
    <property type="term" value="C:membrane"/>
    <property type="evidence" value="ECO:0007669"/>
    <property type="project" value="UniProtKB-SubCell"/>
</dbReference>
<accession>A0A417YW56</accession>
<evidence type="ECO:0000256" key="4">
    <source>
        <dbReference type="ARBA" id="ARBA00023136"/>
    </source>
</evidence>
<dbReference type="InterPro" id="IPR007300">
    <property type="entry name" value="CidB/LrgB"/>
</dbReference>
<sequence>MSGITLFSIILTIAAYIGAVHLARKISTPLTTPVLVATIVIIFILSSMKIDYSQYTPAKEWMTFLLGPATVALALPLYKTRKILMEKFKSAVLGLSIGTITTIITAVGLSKALGLSEKMQAASAVKAVTSPVAIEAVLLIGGSPATAVAFVMGAGILGAVFGPIILTVMKISDPFARGLGIGTVAHGIGTSQIMKEGSLQGAASSAAMGIAAIITSLILPWIYPLFN</sequence>
<evidence type="ECO:0000256" key="5">
    <source>
        <dbReference type="SAM" id="Phobius"/>
    </source>
</evidence>
<evidence type="ECO:0000256" key="2">
    <source>
        <dbReference type="ARBA" id="ARBA00022692"/>
    </source>
</evidence>
<keyword evidence="4 5" id="KW-0472">Membrane</keyword>
<comment type="subcellular location">
    <subcellularLocation>
        <location evidence="1">Membrane</location>
        <topology evidence="1">Multi-pass membrane protein</topology>
    </subcellularLocation>
</comment>
<evidence type="ECO:0000256" key="3">
    <source>
        <dbReference type="ARBA" id="ARBA00022989"/>
    </source>
</evidence>
<proteinExistence type="predicted"/>
<evidence type="ECO:0000313" key="6">
    <source>
        <dbReference type="EMBL" id="RHW41653.1"/>
    </source>
</evidence>
<dbReference type="PANTHER" id="PTHR30249">
    <property type="entry name" value="PUTATIVE SEROTONIN TRANSPORTER"/>
    <property type="match status" value="1"/>
</dbReference>
<organism evidence="6 7">
    <name type="scientific">Neobacillus notoginsengisoli</name>
    <dbReference type="NCBI Taxonomy" id="1578198"/>
    <lineage>
        <taxon>Bacteria</taxon>
        <taxon>Bacillati</taxon>
        <taxon>Bacillota</taxon>
        <taxon>Bacilli</taxon>
        <taxon>Bacillales</taxon>
        <taxon>Bacillaceae</taxon>
        <taxon>Neobacillus</taxon>
    </lineage>
</organism>
<dbReference type="EMBL" id="QWEG01000004">
    <property type="protein sequence ID" value="RHW41653.1"/>
    <property type="molecule type" value="Genomic_DNA"/>
</dbReference>
<dbReference type="Pfam" id="PF04172">
    <property type="entry name" value="LrgB"/>
    <property type="match status" value="1"/>
</dbReference>
<gene>
    <name evidence="6" type="ORF">D1B31_08015</name>
</gene>
<evidence type="ECO:0000313" key="7">
    <source>
        <dbReference type="Proteomes" id="UP000284416"/>
    </source>
</evidence>
<feature type="transmembrane region" description="Helical" evidence="5">
    <location>
        <begin position="90"/>
        <end position="109"/>
    </location>
</feature>
<name>A0A417YW56_9BACI</name>
<keyword evidence="7" id="KW-1185">Reference proteome</keyword>
<dbReference type="AlphaFoldDB" id="A0A417YW56"/>
<evidence type="ECO:0000256" key="1">
    <source>
        <dbReference type="ARBA" id="ARBA00004141"/>
    </source>
</evidence>
<keyword evidence="3 5" id="KW-1133">Transmembrane helix</keyword>
<feature type="transmembrane region" description="Helical" evidence="5">
    <location>
        <begin position="147"/>
        <end position="169"/>
    </location>
</feature>
<dbReference type="OrthoDB" id="9811701at2"/>